<name>A0A4Z2F5U8_9TELE</name>
<comment type="caution">
    <text evidence="1">The sequence shown here is derived from an EMBL/GenBank/DDBJ whole genome shotgun (WGS) entry which is preliminary data.</text>
</comment>
<sequence length="102" mass="11572">MVIPECGEVVRSGPGGRVGLSPGLVQRGNPPRYRLERARGLRLTLTGAPVRVGRLECSSVTLMVLMLMMLMLRWRARPLVPLFEREFVPVRDEGRDRRTMRS</sequence>
<protein>
    <submittedName>
        <fullName evidence="1">Uncharacterized protein</fullName>
    </submittedName>
</protein>
<gene>
    <name evidence="1" type="ORF">EYF80_053626</name>
</gene>
<reference evidence="1 2" key="1">
    <citation type="submission" date="2019-03" db="EMBL/GenBank/DDBJ databases">
        <title>First draft genome of Liparis tanakae, snailfish: a comprehensive survey of snailfish specific genes.</title>
        <authorList>
            <person name="Kim W."/>
            <person name="Song I."/>
            <person name="Jeong J.-H."/>
            <person name="Kim D."/>
            <person name="Kim S."/>
            <person name="Ryu S."/>
            <person name="Song J.Y."/>
            <person name="Lee S.K."/>
        </authorList>
    </citation>
    <scope>NUCLEOTIDE SEQUENCE [LARGE SCALE GENOMIC DNA]</scope>
    <source>
        <tissue evidence="1">Muscle</tissue>
    </source>
</reference>
<evidence type="ECO:0000313" key="2">
    <source>
        <dbReference type="Proteomes" id="UP000314294"/>
    </source>
</evidence>
<dbReference type="Proteomes" id="UP000314294">
    <property type="component" value="Unassembled WGS sequence"/>
</dbReference>
<organism evidence="1 2">
    <name type="scientific">Liparis tanakae</name>
    <name type="common">Tanaka's snailfish</name>
    <dbReference type="NCBI Taxonomy" id="230148"/>
    <lineage>
        <taxon>Eukaryota</taxon>
        <taxon>Metazoa</taxon>
        <taxon>Chordata</taxon>
        <taxon>Craniata</taxon>
        <taxon>Vertebrata</taxon>
        <taxon>Euteleostomi</taxon>
        <taxon>Actinopterygii</taxon>
        <taxon>Neopterygii</taxon>
        <taxon>Teleostei</taxon>
        <taxon>Neoteleostei</taxon>
        <taxon>Acanthomorphata</taxon>
        <taxon>Eupercaria</taxon>
        <taxon>Perciformes</taxon>
        <taxon>Cottioidei</taxon>
        <taxon>Cottales</taxon>
        <taxon>Liparidae</taxon>
        <taxon>Liparis</taxon>
    </lineage>
</organism>
<dbReference type="EMBL" id="SRLO01001646">
    <property type="protein sequence ID" value="TNN36210.1"/>
    <property type="molecule type" value="Genomic_DNA"/>
</dbReference>
<evidence type="ECO:0000313" key="1">
    <source>
        <dbReference type="EMBL" id="TNN36210.1"/>
    </source>
</evidence>
<accession>A0A4Z2F5U8</accession>
<dbReference type="AlphaFoldDB" id="A0A4Z2F5U8"/>
<proteinExistence type="predicted"/>
<keyword evidence="2" id="KW-1185">Reference proteome</keyword>